<feature type="transmembrane region" description="Helical" evidence="1">
    <location>
        <begin position="191"/>
        <end position="212"/>
    </location>
</feature>
<gene>
    <name evidence="2" type="ORF">SCABRO_03320</name>
</gene>
<organism evidence="2 3">
    <name type="scientific">Candidatus Scalindua brodae</name>
    <dbReference type="NCBI Taxonomy" id="237368"/>
    <lineage>
        <taxon>Bacteria</taxon>
        <taxon>Pseudomonadati</taxon>
        <taxon>Planctomycetota</taxon>
        <taxon>Candidatus Brocadiia</taxon>
        <taxon>Candidatus Brocadiales</taxon>
        <taxon>Candidatus Scalinduaceae</taxon>
        <taxon>Candidatus Scalindua</taxon>
    </lineage>
</organism>
<evidence type="ECO:0000256" key="1">
    <source>
        <dbReference type="SAM" id="Phobius"/>
    </source>
</evidence>
<accession>A0A0B0EIR8</accession>
<keyword evidence="1" id="KW-1133">Transmembrane helix</keyword>
<feature type="transmembrane region" description="Helical" evidence="1">
    <location>
        <begin position="107"/>
        <end position="130"/>
    </location>
</feature>
<dbReference type="eggNOG" id="ENOG5033Y0I">
    <property type="taxonomic scope" value="Bacteria"/>
</dbReference>
<dbReference type="EMBL" id="JRYO01000225">
    <property type="protein sequence ID" value="KHE91018.1"/>
    <property type="molecule type" value="Genomic_DNA"/>
</dbReference>
<evidence type="ECO:0000313" key="3">
    <source>
        <dbReference type="Proteomes" id="UP000030652"/>
    </source>
</evidence>
<comment type="caution">
    <text evidence="2">The sequence shown here is derived from an EMBL/GenBank/DDBJ whole genome shotgun (WGS) entry which is preliminary data.</text>
</comment>
<feature type="transmembrane region" description="Helical" evidence="1">
    <location>
        <begin position="16"/>
        <end position="41"/>
    </location>
</feature>
<dbReference type="AlphaFoldDB" id="A0A0B0EIR8"/>
<evidence type="ECO:0000313" key="2">
    <source>
        <dbReference type="EMBL" id="KHE91018.1"/>
    </source>
</evidence>
<keyword evidence="1" id="KW-0472">Membrane</keyword>
<keyword evidence="1" id="KW-0812">Transmembrane</keyword>
<name>A0A0B0EIR8_9BACT</name>
<proteinExistence type="predicted"/>
<feature type="transmembrane region" description="Helical" evidence="1">
    <location>
        <begin position="162"/>
        <end position="179"/>
    </location>
</feature>
<feature type="transmembrane region" description="Helical" evidence="1">
    <location>
        <begin position="218"/>
        <end position="238"/>
    </location>
</feature>
<feature type="transmembrane region" description="Helical" evidence="1">
    <location>
        <begin position="64"/>
        <end position="86"/>
    </location>
</feature>
<sequence length="259" mass="29726">MTMTNNSFKYLRIGTFLAFLGINLFIVTGNIINFLIFFNIWQTDDPENRYDIHTPSPPDSNADILLVIVFAVAYFYMKSFYLNNIISDKQDNLRGMKKQNQVSVSHINEYVCWSWKIFFVSVVGSGLYLFSKYGLSTGMLSIVLEAIFNEDMNNSLTGTLDVLNNLIIVCSPIFIVYAYNKYLPTKRSISFALYLYFIIRNLFATNVLGLVTSFDMHAVAPFLDSMSPLIVVYSILCFRKNYQAIVHREQELLKNCVVS</sequence>
<dbReference type="Proteomes" id="UP000030652">
    <property type="component" value="Unassembled WGS sequence"/>
</dbReference>
<protein>
    <submittedName>
        <fullName evidence="2">Uncharacterized protein</fullName>
    </submittedName>
</protein>
<reference evidence="2 3" key="1">
    <citation type="submission" date="2014-10" db="EMBL/GenBank/DDBJ databases">
        <title>Draft genome of anammox bacterium scalindua brodae, obtained using differential coverage binning of sequence data from two enrichment reactors.</title>
        <authorList>
            <person name="Speth D.R."/>
            <person name="Russ L."/>
            <person name="Kartal B."/>
            <person name="Op den Camp H.J."/>
            <person name="Dutilh B.E."/>
            <person name="Jetten M.S."/>
        </authorList>
    </citation>
    <scope>NUCLEOTIDE SEQUENCE [LARGE SCALE GENOMIC DNA]</scope>
    <source>
        <strain evidence="2">RU1</strain>
    </source>
</reference>